<dbReference type="PANTHER" id="PTHR45628">
    <property type="entry name" value="VOLTAGE-DEPENDENT CALCIUM CHANNEL TYPE A SUBUNIT ALPHA-1"/>
    <property type="match status" value="1"/>
</dbReference>
<evidence type="ECO:0000256" key="4">
    <source>
        <dbReference type="ARBA" id="ARBA00022673"/>
    </source>
</evidence>
<evidence type="ECO:0000313" key="15">
    <source>
        <dbReference type="EMBL" id="PWA32420.1"/>
    </source>
</evidence>
<evidence type="ECO:0000256" key="11">
    <source>
        <dbReference type="ARBA" id="ARBA00023303"/>
    </source>
</evidence>
<feature type="compositionally biased region" description="Pro residues" evidence="12">
    <location>
        <begin position="439"/>
        <end position="449"/>
    </location>
</feature>
<evidence type="ECO:0000256" key="8">
    <source>
        <dbReference type="ARBA" id="ARBA00022989"/>
    </source>
</evidence>
<keyword evidence="10 13" id="KW-0472">Membrane</keyword>
<dbReference type="AlphaFoldDB" id="A0A315W9G6"/>
<keyword evidence="4" id="KW-0107">Calcium channel</keyword>
<sequence length="613" mass="69229">MLVMFVSICHLAERPDSVDETAVGDAAIACREKPRPLSVLIETMLYCPLLFMLRLKLIASVSMEPRRVSGPNPFSACRQRTESLRRLLRLPAVGVACRHLVGSVLQIFAVHQRLLFVLQVCVQSQTHLWTQILQRLQTRLTQLQPTQRNHFLPQAVRLLTVSASEHEENVNPDRLVLVPHEDRTLLIRVACHTLIHHHIFTNLILVFIILSSCSLAAEDPIRAHSFRNNVSRTAQLCDVTSDVISTPLGWHREGRGFRRFQGRFGSVINRILGYADYAFTSIFTVEILLKVNIVGRTSWPRASPMTVHGAFLHQGSFCRNWFNLLDLLVVSVSLVSFFLQSLFPFYQRRRTPWTPAVNGGHADLHPLSSAISVVKILRVLRVLRPLRAINRAKGLKHVVQCVFVAIRTIGNIMIVTTLLQFMFACIGVQLFKVPPCRSPGPGLTPPPPHSASAFRGSSTAAPTRPRALRNNATLVLLRLNRVCVCRGTFVVYKDGDVSHPMVRERIWLNSDFNFDNVPMGMMALFTVSTFEGWPALLYKAIDANGENSGPIYNYRVEISIFFIVYIIIIAFFMMNIFVGFVIITFREQGEQEYKNCELDKNQVRPGPIGPEPQ</sequence>
<feature type="transmembrane region" description="Helical" evidence="13">
    <location>
        <begin position="324"/>
        <end position="346"/>
    </location>
</feature>
<keyword evidence="2" id="KW-0813">Transport</keyword>
<accession>A0A315W9G6</accession>
<evidence type="ECO:0000256" key="2">
    <source>
        <dbReference type="ARBA" id="ARBA00022448"/>
    </source>
</evidence>
<dbReference type="InterPro" id="IPR027359">
    <property type="entry name" value="Volt_channel_dom_sf"/>
</dbReference>
<keyword evidence="11" id="KW-0407">Ion channel</keyword>
<comment type="caution">
    <text evidence="15">The sequence shown here is derived from an EMBL/GenBank/DDBJ whole genome shotgun (WGS) entry which is preliminary data.</text>
</comment>
<organism evidence="15 16">
    <name type="scientific">Gambusia affinis</name>
    <name type="common">Western mosquitofish</name>
    <name type="synonym">Heterandria affinis</name>
    <dbReference type="NCBI Taxonomy" id="33528"/>
    <lineage>
        <taxon>Eukaryota</taxon>
        <taxon>Metazoa</taxon>
        <taxon>Chordata</taxon>
        <taxon>Craniata</taxon>
        <taxon>Vertebrata</taxon>
        <taxon>Euteleostomi</taxon>
        <taxon>Actinopterygii</taxon>
        <taxon>Neopterygii</taxon>
        <taxon>Teleostei</taxon>
        <taxon>Neoteleostei</taxon>
        <taxon>Acanthomorphata</taxon>
        <taxon>Ovalentaria</taxon>
        <taxon>Atherinomorphae</taxon>
        <taxon>Cyprinodontiformes</taxon>
        <taxon>Poeciliidae</taxon>
        <taxon>Poeciliinae</taxon>
        <taxon>Gambusia</taxon>
    </lineage>
</organism>
<dbReference type="Proteomes" id="UP000250572">
    <property type="component" value="Unassembled WGS sequence"/>
</dbReference>
<reference evidence="15 16" key="1">
    <citation type="journal article" date="2018" name="G3 (Bethesda)">
        <title>A High-Quality Reference Genome for the Invasive Mosquitofish Gambusia affinis Using a Chicago Library.</title>
        <authorList>
            <person name="Hoffberg S.L."/>
            <person name="Troendle N.J."/>
            <person name="Glenn T.C."/>
            <person name="Mahmud O."/>
            <person name="Louha S."/>
            <person name="Chalopin D."/>
            <person name="Bennetzen J.L."/>
            <person name="Mauricio R."/>
        </authorList>
    </citation>
    <scope>NUCLEOTIDE SEQUENCE [LARGE SCALE GENOMIC DNA]</scope>
    <source>
        <strain evidence="15">NE01/NJP1002.9</strain>
        <tissue evidence="15">Muscle</tissue>
    </source>
</reference>
<evidence type="ECO:0000259" key="14">
    <source>
        <dbReference type="Pfam" id="PF00520"/>
    </source>
</evidence>
<keyword evidence="16" id="KW-1185">Reference proteome</keyword>
<dbReference type="InterPro" id="IPR050599">
    <property type="entry name" value="VDCC_alpha-1_subunit"/>
</dbReference>
<evidence type="ECO:0000256" key="3">
    <source>
        <dbReference type="ARBA" id="ARBA00022568"/>
    </source>
</evidence>
<keyword evidence="7" id="KW-0851">Voltage-gated channel</keyword>
<evidence type="ECO:0000256" key="5">
    <source>
        <dbReference type="ARBA" id="ARBA00022692"/>
    </source>
</evidence>
<protein>
    <recommendedName>
        <fullName evidence="14">Ion transport domain-containing protein</fullName>
    </recommendedName>
</protein>
<keyword evidence="9" id="KW-0406">Ion transport</keyword>
<dbReference type="GO" id="GO:0005891">
    <property type="term" value="C:voltage-gated calcium channel complex"/>
    <property type="evidence" value="ECO:0007669"/>
    <property type="project" value="TreeGrafter"/>
</dbReference>
<dbReference type="GO" id="GO:0008331">
    <property type="term" value="F:high voltage-gated calcium channel activity"/>
    <property type="evidence" value="ECO:0007669"/>
    <property type="project" value="TreeGrafter"/>
</dbReference>
<dbReference type="InterPro" id="IPR005821">
    <property type="entry name" value="Ion_trans_dom"/>
</dbReference>
<comment type="subcellular location">
    <subcellularLocation>
        <location evidence="1">Membrane</location>
        <topology evidence="1">Multi-pass membrane protein</topology>
    </subcellularLocation>
</comment>
<evidence type="ECO:0000256" key="7">
    <source>
        <dbReference type="ARBA" id="ARBA00022882"/>
    </source>
</evidence>
<keyword evidence="8 13" id="KW-1133">Transmembrane helix</keyword>
<feature type="transmembrane region" description="Helical" evidence="13">
    <location>
        <begin position="558"/>
        <end position="585"/>
    </location>
</feature>
<name>A0A315W9G6_GAMAF</name>
<evidence type="ECO:0000256" key="12">
    <source>
        <dbReference type="SAM" id="MobiDB-lite"/>
    </source>
</evidence>
<feature type="transmembrane region" description="Helical" evidence="13">
    <location>
        <begin position="199"/>
        <end position="217"/>
    </location>
</feature>
<dbReference type="Gene3D" id="1.20.120.350">
    <property type="entry name" value="Voltage-gated potassium channels. Chain C"/>
    <property type="match status" value="1"/>
</dbReference>
<keyword evidence="5 13" id="KW-0812">Transmembrane</keyword>
<feature type="transmembrane region" description="Helical" evidence="13">
    <location>
        <begin position="404"/>
        <end position="431"/>
    </location>
</feature>
<dbReference type="SUPFAM" id="SSF81324">
    <property type="entry name" value="Voltage-gated potassium channels"/>
    <property type="match status" value="1"/>
</dbReference>
<proteinExistence type="predicted"/>
<keyword evidence="3" id="KW-0109">Calcium transport</keyword>
<evidence type="ECO:0000256" key="6">
    <source>
        <dbReference type="ARBA" id="ARBA00022837"/>
    </source>
</evidence>
<evidence type="ECO:0000256" key="13">
    <source>
        <dbReference type="SAM" id="Phobius"/>
    </source>
</evidence>
<gene>
    <name evidence="15" type="ORF">CCH79_00020432</name>
</gene>
<dbReference type="Pfam" id="PF00520">
    <property type="entry name" value="Ion_trans"/>
    <property type="match status" value="1"/>
</dbReference>
<dbReference type="Gene3D" id="1.10.287.70">
    <property type="match status" value="1"/>
</dbReference>
<dbReference type="GO" id="GO:0098703">
    <property type="term" value="P:calcium ion import across plasma membrane"/>
    <property type="evidence" value="ECO:0007669"/>
    <property type="project" value="TreeGrafter"/>
</dbReference>
<evidence type="ECO:0000256" key="9">
    <source>
        <dbReference type="ARBA" id="ARBA00023065"/>
    </source>
</evidence>
<keyword evidence="6" id="KW-0106">Calcium</keyword>
<evidence type="ECO:0000256" key="1">
    <source>
        <dbReference type="ARBA" id="ARBA00004141"/>
    </source>
</evidence>
<feature type="region of interest" description="Disordered" evidence="12">
    <location>
        <begin position="439"/>
        <end position="463"/>
    </location>
</feature>
<evidence type="ECO:0000313" key="16">
    <source>
        <dbReference type="Proteomes" id="UP000250572"/>
    </source>
</evidence>
<evidence type="ECO:0000256" key="10">
    <source>
        <dbReference type="ARBA" id="ARBA00023136"/>
    </source>
</evidence>
<feature type="domain" description="Ion transport" evidence="14">
    <location>
        <begin position="197"/>
        <end position="592"/>
    </location>
</feature>
<dbReference type="EMBL" id="NHOQ01000188">
    <property type="protein sequence ID" value="PWA32420.1"/>
    <property type="molecule type" value="Genomic_DNA"/>
</dbReference>
<dbReference type="PANTHER" id="PTHR45628:SF2">
    <property type="entry name" value="VOLTAGE-DEPENDENT L-TYPE CALCIUM CHANNEL SUBUNIT ALPHA-1F"/>
    <property type="match status" value="1"/>
</dbReference>